<dbReference type="Pfam" id="PF13393">
    <property type="entry name" value="tRNA-synt_His"/>
    <property type="match status" value="1"/>
</dbReference>
<dbReference type="Gene3D" id="3.30.930.10">
    <property type="entry name" value="Bira Bifunctional Protein, Domain 2"/>
    <property type="match status" value="1"/>
</dbReference>
<keyword evidence="6 9" id="KW-0648">Protein biosynthesis</keyword>
<evidence type="ECO:0000256" key="2">
    <source>
        <dbReference type="ARBA" id="ARBA00022490"/>
    </source>
</evidence>
<feature type="binding site" evidence="10">
    <location>
        <position position="124"/>
    </location>
    <ligand>
        <name>L-histidine</name>
        <dbReference type="ChEBI" id="CHEBI:57595"/>
    </ligand>
</feature>
<dbReference type="GO" id="GO:0006427">
    <property type="term" value="P:histidyl-tRNA aminoacylation"/>
    <property type="evidence" value="ECO:0007669"/>
    <property type="project" value="UniProtKB-UniRule"/>
</dbReference>
<dbReference type="PANTHER" id="PTHR43707:SF1">
    <property type="entry name" value="HISTIDINE--TRNA LIGASE, MITOCHONDRIAL-RELATED"/>
    <property type="match status" value="1"/>
</dbReference>
<dbReference type="InterPro" id="IPR004154">
    <property type="entry name" value="Anticodon-bd"/>
</dbReference>
<comment type="catalytic activity">
    <reaction evidence="8 9">
        <text>tRNA(His) + L-histidine + ATP = L-histidyl-tRNA(His) + AMP + diphosphate + H(+)</text>
        <dbReference type="Rhea" id="RHEA:17313"/>
        <dbReference type="Rhea" id="RHEA-COMP:9665"/>
        <dbReference type="Rhea" id="RHEA-COMP:9689"/>
        <dbReference type="ChEBI" id="CHEBI:15378"/>
        <dbReference type="ChEBI" id="CHEBI:30616"/>
        <dbReference type="ChEBI" id="CHEBI:33019"/>
        <dbReference type="ChEBI" id="CHEBI:57595"/>
        <dbReference type="ChEBI" id="CHEBI:78442"/>
        <dbReference type="ChEBI" id="CHEBI:78527"/>
        <dbReference type="ChEBI" id="CHEBI:456215"/>
        <dbReference type="EC" id="6.1.1.21"/>
    </reaction>
</comment>
<feature type="binding site" evidence="10">
    <location>
        <begin position="273"/>
        <end position="274"/>
    </location>
    <ligand>
        <name>L-histidine</name>
        <dbReference type="ChEBI" id="CHEBI:57595"/>
    </ligand>
</feature>
<dbReference type="InterPro" id="IPR041715">
    <property type="entry name" value="HisRS-like_core"/>
</dbReference>
<dbReference type="NCBIfam" id="TIGR00442">
    <property type="entry name" value="hisS"/>
    <property type="match status" value="1"/>
</dbReference>
<dbReference type="InterPro" id="IPR015807">
    <property type="entry name" value="His-tRNA-ligase"/>
</dbReference>
<comment type="caution">
    <text evidence="12">The sequence shown here is derived from an EMBL/GenBank/DDBJ whole genome shotgun (WGS) entry which is preliminary data.</text>
</comment>
<feature type="binding site" evidence="10">
    <location>
        <position position="142"/>
    </location>
    <ligand>
        <name>L-histidine</name>
        <dbReference type="ChEBI" id="CHEBI:57595"/>
    </ligand>
</feature>
<evidence type="ECO:0000313" key="13">
    <source>
        <dbReference type="Proteomes" id="UP000051330"/>
    </source>
</evidence>
<dbReference type="Pfam" id="PF03129">
    <property type="entry name" value="HGTP_anticodon"/>
    <property type="match status" value="1"/>
</dbReference>
<name>A0A0R1MZZ5_9LACO</name>
<proteinExistence type="inferred from homology"/>
<keyword evidence="3 9" id="KW-0436">Ligase</keyword>
<feature type="domain" description="Aminoacyl-transfer RNA synthetases class-II family profile" evidence="11">
    <location>
        <begin position="18"/>
        <end position="337"/>
    </location>
</feature>
<dbReference type="InterPro" id="IPR004516">
    <property type="entry name" value="HisRS/HisZ"/>
</dbReference>
<feature type="binding site" evidence="10">
    <location>
        <position position="269"/>
    </location>
    <ligand>
        <name>L-histidine</name>
        <dbReference type="ChEBI" id="CHEBI:57595"/>
    </ligand>
</feature>
<dbReference type="CDD" id="cd00859">
    <property type="entry name" value="HisRS_anticodon"/>
    <property type="match status" value="1"/>
</dbReference>
<evidence type="ECO:0000256" key="5">
    <source>
        <dbReference type="ARBA" id="ARBA00022840"/>
    </source>
</evidence>
<dbReference type="PROSITE" id="PS50862">
    <property type="entry name" value="AA_TRNA_LIGASE_II"/>
    <property type="match status" value="1"/>
</dbReference>
<dbReference type="CDD" id="cd00773">
    <property type="entry name" value="HisRS-like_core"/>
    <property type="match status" value="1"/>
</dbReference>
<dbReference type="GO" id="GO:0016740">
    <property type="term" value="F:transferase activity"/>
    <property type="evidence" value="ECO:0007669"/>
    <property type="project" value="UniProtKB-ARBA"/>
</dbReference>
<evidence type="ECO:0000313" key="12">
    <source>
        <dbReference type="EMBL" id="KRL13097.1"/>
    </source>
</evidence>
<dbReference type="InterPro" id="IPR006195">
    <property type="entry name" value="aa-tRNA-synth_II"/>
</dbReference>
<dbReference type="PIRSF" id="PIRSF001549">
    <property type="entry name" value="His-tRNA_synth"/>
    <property type="match status" value="1"/>
</dbReference>
<dbReference type="PANTHER" id="PTHR43707">
    <property type="entry name" value="HISTIDYL-TRNA SYNTHETASE"/>
    <property type="match status" value="1"/>
</dbReference>
<dbReference type="SUPFAM" id="SSF52954">
    <property type="entry name" value="Class II aaRS ABD-related"/>
    <property type="match status" value="1"/>
</dbReference>
<dbReference type="STRING" id="1423792.FD09_GL002641"/>
<evidence type="ECO:0000256" key="7">
    <source>
        <dbReference type="ARBA" id="ARBA00023146"/>
    </source>
</evidence>
<dbReference type="GO" id="GO:0140096">
    <property type="term" value="F:catalytic activity, acting on a protein"/>
    <property type="evidence" value="ECO:0007669"/>
    <property type="project" value="UniProtKB-ARBA"/>
</dbReference>
<accession>A0A0R1MZZ5</accession>
<evidence type="ECO:0000256" key="8">
    <source>
        <dbReference type="ARBA" id="ARBA00047639"/>
    </source>
</evidence>
<dbReference type="SUPFAM" id="SSF55681">
    <property type="entry name" value="Class II aaRS and biotin synthetases"/>
    <property type="match status" value="1"/>
</dbReference>
<protein>
    <recommendedName>
        <fullName evidence="9">Histidine--tRNA ligase</fullName>
        <ecNumber evidence="9">6.1.1.21</ecNumber>
    </recommendedName>
    <alternativeName>
        <fullName evidence="9">Histidyl-tRNA synthetase</fullName>
        <shortName evidence="9">HisRS</shortName>
    </alternativeName>
</protein>
<evidence type="ECO:0000256" key="4">
    <source>
        <dbReference type="ARBA" id="ARBA00022741"/>
    </source>
</evidence>
<dbReference type="HAMAP" id="MF_00127">
    <property type="entry name" value="His_tRNA_synth"/>
    <property type="match status" value="1"/>
</dbReference>
<dbReference type="GO" id="GO:0005524">
    <property type="term" value="F:ATP binding"/>
    <property type="evidence" value="ECO:0007669"/>
    <property type="project" value="UniProtKB-UniRule"/>
</dbReference>
<sequence>MPFYTERKIRLKYQKPKGTADVLPDTSRLWDYVETKSRQIFDRYRFGEIRVPMFESYDLYARSSGDTSDIVTKEMYDFHDKGDRHMALRPEGTAGVVRAFVENKLYGPEYPKPYRVYYMGPMFRYERPQSGRQREFHQIGVEAFGSESPLLDTEVIQLGVDLLHAVGVHDLRLAINTLGDPATRDAYHQALVDYFAPHRAELSEDSQIRLEKNPLRILDSKDPRDKVFVKDAPSILDYLTPAAQNHFAAVKTALDGLNIDYTVDPTMVRGLDYYNHTIFEIMTSSPAFGNKELTVLAGGRYDGLVEQFGGPATPGVGFGIGLERLILLVQQAQQLPPAPDLNVYIVSLNDQAGEEALRLAHAIRNAGFTVDMDFMARKAKGQFKTANRENAQLVITLGEDELANQVASIKQMATGKQQQVPFNTVENNFQSIYQHLVEEGEQE</sequence>
<keyword evidence="7 9" id="KW-0030">Aminoacyl-tRNA synthetase</keyword>
<organism evidence="12 13">
    <name type="scientific">Schleiferilactobacillus perolens DSM 12744</name>
    <dbReference type="NCBI Taxonomy" id="1423792"/>
    <lineage>
        <taxon>Bacteria</taxon>
        <taxon>Bacillati</taxon>
        <taxon>Bacillota</taxon>
        <taxon>Bacilli</taxon>
        <taxon>Lactobacillales</taxon>
        <taxon>Lactobacillaceae</taxon>
        <taxon>Schleiferilactobacillus</taxon>
    </lineage>
</organism>
<keyword evidence="13" id="KW-1185">Reference proteome</keyword>
<dbReference type="EMBL" id="AZEC01000005">
    <property type="protein sequence ID" value="KRL13097.1"/>
    <property type="molecule type" value="Genomic_DNA"/>
</dbReference>
<dbReference type="InterPro" id="IPR033656">
    <property type="entry name" value="HisRS_anticodon"/>
</dbReference>
<gene>
    <name evidence="9" type="primary">hisS</name>
    <name evidence="12" type="ORF">FD09_GL002641</name>
</gene>
<evidence type="ECO:0000259" key="11">
    <source>
        <dbReference type="PROSITE" id="PS50862"/>
    </source>
</evidence>
<keyword evidence="5 9" id="KW-0067">ATP-binding</keyword>
<dbReference type="Gene3D" id="3.40.50.800">
    <property type="entry name" value="Anticodon-binding domain"/>
    <property type="match status" value="1"/>
</dbReference>
<dbReference type="InterPro" id="IPR036621">
    <property type="entry name" value="Anticodon-bd_dom_sf"/>
</dbReference>
<feature type="binding site" evidence="10">
    <location>
        <begin position="91"/>
        <end position="93"/>
    </location>
    <ligand>
        <name>L-histidine</name>
        <dbReference type="ChEBI" id="CHEBI:57595"/>
    </ligand>
</feature>
<comment type="similarity">
    <text evidence="1 9">Belongs to the class-II aminoacyl-tRNA synthetase family.</text>
</comment>
<dbReference type="Proteomes" id="UP000051330">
    <property type="component" value="Unassembled WGS sequence"/>
</dbReference>
<evidence type="ECO:0000256" key="10">
    <source>
        <dbReference type="PIRSR" id="PIRSR001549-1"/>
    </source>
</evidence>
<dbReference type="PATRIC" id="fig|1423792.3.peg.2691"/>
<dbReference type="InterPro" id="IPR045864">
    <property type="entry name" value="aa-tRNA-synth_II/BPL/LPL"/>
</dbReference>
<comment type="subunit">
    <text evidence="9">Homodimer.</text>
</comment>
<feature type="binding site" evidence="10">
    <location>
        <position position="138"/>
    </location>
    <ligand>
        <name>L-histidine</name>
        <dbReference type="ChEBI" id="CHEBI:57595"/>
    </ligand>
</feature>
<keyword evidence="2 9" id="KW-0963">Cytoplasm</keyword>
<evidence type="ECO:0000256" key="9">
    <source>
        <dbReference type="HAMAP-Rule" id="MF_00127"/>
    </source>
</evidence>
<evidence type="ECO:0000256" key="6">
    <source>
        <dbReference type="ARBA" id="ARBA00022917"/>
    </source>
</evidence>
<keyword evidence="4 9" id="KW-0547">Nucleotide-binding</keyword>
<evidence type="ECO:0000256" key="3">
    <source>
        <dbReference type="ARBA" id="ARBA00022598"/>
    </source>
</evidence>
<dbReference type="AlphaFoldDB" id="A0A0R1MZZ5"/>
<dbReference type="EC" id="6.1.1.21" evidence="9"/>
<reference evidence="12 13" key="1">
    <citation type="journal article" date="2015" name="Genome Announc.">
        <title>Expanding the biotechnology potential of lactobacilli through comparative genomics of 213 strains and associated genera.</title>
        <authorList>
            <person name="Sun Z."/>
            <person name="Harris H.M."/>
            <person name="McCann A."/>
            <person name="Guo C."/>
            <person name="Argimon S."/>
            <person name="Zhang W."/>
            <person name="Yang X."/>
            <person name="Jeffery I.B."/>
            <person name="Cooney J.C."/>
            <person name="Kagawa T.F."/>
            <person name="Liu W."/>
            <person name="Song Y."/>
            <person name="Salvetti E."/>
            <person name="Wrobel A."/>
            <person name="Rasinkangas P."/>
            <person name="Parkhill J."/>
            <person name="Rea M.C."/>
            <person name="O'Sullivan O."/>
            <person name="Ritari J."/>
            <person name="Douillard F.P."/>
            <person name="Paul Ross R."/>
            <person name="Yang R."/>
            <person name="Briner A.E."/>
            <person name="Felis G.E."/>
            <person name="de Vos W.M."/>
            <person name="Barrangou R."/>
            <person name="Klaenhammer T.R."/>
            <person name="Caufield P.W."/>
            <person name="Cui Y."/>
            <person name="Zhang H."/>
            <person name="O'Toole P.W."/>
        </authorList>
    </citation>
    <scope>NUCLEOTIDE SEQUENCE [LARGE SCALE GENOMIC DNA]</scope>
    <source>
        <strain evidence="12 13">DSM 12744</strain>
    </source>
</reference>
<evidence type="ECO:0000256" key="1">
    <source>
        <dbReference type="ARBA" id="ARBA00008226"/>
    </source>
</evidence>
<comment type="subcellular location">
    <subcellularLocation>
        <location evidence="9">Cytoplasm</location>
    </subcellularLocation>
</comment>
<dbReference type="GO" id="GO:0004821">
    <property type="term" value="F:histidine-tRNA ligase activity"/>
    <property type="evidence" value="ECO:0007669"/>
    <property type="project" value="UniProtKB-UniRule"/>
</dbReference>
<dbReference type="GO" id="GO:0005737">
    <property type="term" value="C:cytoplasm"/>
    <property type="evidence" value="ECO:0007669"/>
    <property type="project" value="UniProtKB-SubCell"/>
</dbReference>